<dbReference type="GO" id="GO:0000160">
    <property type="term" value="P:phosphorelay signal transduction system"/>
    <property type="evidence" value="ECO:0007669"/>
    <property type="project" value="UniProtKB-KW"/>
</dbReference>
<feature type="domain" description="Histidine kinase" evidence="5">
    <location>
        <begin position="28"/>
        <end position="137"/>
    </location>
</feature>
<keyword evidence="3" id="KW-0808">Transferase</keyword>
<dbReference type="InterPro" id="IPR036890">
    <property type="entry name" value="HATPase_C_sf"/>
</dbReference>
<proteinExistence type="predicted"/>
<dbReference type="InterPro" id="IPR003594">
    <property type="entry name" value="HATPase_dom"/>
</dbReference>
<dbReference type="PANTHER" id="PTHR43065:SF48">
    <property type="entry name" value="HISTIDINE KINASE"/>
    <property type="match status" value="1"/>
</dbReference>
<evidence type="ECO:0000256" key="4">
    <source>
        <dbReference type="ARBA" id="ARBA00023012"/>
    </source>
</evidence>
<keyword evidence="6" id="KW-0614">Plasmid</keyword>
<dbReference type="Pfam" id="PF02518">
    <property type="entry name" value="HATPase_c"/>
    <property type="match status" value="1"/>
</dbReference>
<keyword evidence="4" id="KW-0902">Two-component regulatory system</keyword>
<evidence type="ECO:0000256" key="3">
    <source>
        <dbReference type="ARBA" id="ARBA00022777"/>
    </source>
</evidence>
<gene>
    <name evidence="6" type="ORF">MARA_00970</name>
</gene>
<dbReference type="KEGG" id="marz:MARA_00970"/>
<dbReference type="InterPro" id="IPR004358">
    <property type="entry name" value="Sig_transdc_His_kin-like_C"/>
</dbReference>
<organism evidence="6 7">
    <name type="scientific">Mycolicibacterium arabiense</name>
    <dbReference type="NCBI Taxonomy" id="1286181"/>
    <lineage>
        <taxon>Bacteria</taxon>
        <taxon>Bacillati</taxon>
        <taxon>Actinomycetota</taxon>
        <taxon>Actinomycetes</taxon>
        <taxon>Mycobacteriales</taxon>
        <taxon>Mycobacteriaceae</taxon>
        <taxon>Mycolicibacterium</taxon>
    </lineage>
</organism>
<dbReference type="EC" id="2.7.13.3" evidence="2"/>
<dbReference type="SUPFAM" id="SSF55874">
    <property type="entry name" value="ATPase domain of HSP90 chaperone/DNA topoisomerase II/histidine kinase"/>
    <property type="match status" value="1"/>
</dbReference>
<protein>
    <recommendedName>
        <fullName evidence="2">histidine kinase</fullName>
        <ecNumber evidence="2">2.7.13.3</ecNumber>
    </recommendedName>
</protein>
<reference evidence="6 7" key="1">
    <citation type="journal article" date="2019" name="Emerg. Microbes Infect.">
        <title>Comprehensive subspecies identification of 175 nontuberculous mycobacteria species based on 7547 genomic profiles.</title>
        <authorList>
            <person name="Matsumoto Y."/>
            <person name="Kinjo T."/>
            <person name="Motooka D."/>
            <person name="Nabeya D."/>
            <person name="Jung N."/>
            <person name="Uechi K."/>
            <person name="Horii T."/>
            <person name="Iida T."/>
            <person name="Fujita J."/>
            <person name="Nakamura S."/>
        </authorList>
    </citation>
    <scope>NUCLEOTIDE SEQUENCE [LARGE SCALE GENOMIC DNA]</scope>
    <source>
        <strain evidence="6 7">JCM 18538</strain>
        <plasmid evidence="6">pJCM18538</plasmid>
    </source>
</reference>
<dbReference type="Proteomes" id="UP000467428">
    <property type="component" value="Plasmid pJCM18538"/>
</dbReference>
<keyword evidence="7" id="KW-1185">Reference proteome</keyword>
<dbReference type="PRINTS" id="PR00344">
    <property type="entry name" value="BCTRLSENSOR"/>
</dbReference>
<keyword evidence="3" id="KW-0418">Kinase</keyword>
<comment type="catalytic activity">
    <reaction evidence="1">
        <text>ATP + protein L-histidine = ADP + protein N-phospho-L-histidine.</text>
        <dbReference type="EC" id="2.7.13.3"/>
    </reaction>
</comment>
<dbReference type="AlphaFoldDB" id="A0A7I7RQ58"/>
<dbReference type="EMBL" id="AP022592">
    <property type="protein sequence ID" value="BBY46667.1"/>
    <property type="molecule type" value="Genomic_DNA"/>
</dbReference>
<dbReference type="SMART" id="SM00387">
    <property type="entry name" value="HATPase_c"/>
    <property type="match status" value="1"/>
</dbReference>
<geneLocation type="plasmid" evidence="6">
    <name>pJCM18538</name>
</geneLocation>
<evidence type="ECO:0000256" key="2">
    <source>
        <dbReference type="ARBA" id="ARBA00012438"/>
    </source>
</evidence>
<evidence type="ECO:0000313" key="6">
    <source>
        <dbReference type="EMBL" id="BBY46667.1"/>
    </source>
</evidence>
<sequence length="139" mass="14553">MSAATGGSIVVRRDYAADIPPMLCYAGELNQAWTNLVDNAIDAIRATPTGTGVITVRTALVDPAIVRVEIEDTGVGIDAAIRERVFLPFFTTKPVGEGVGMGLDLAWRTIVGLHGGTLGVQSRPGDTRFTACLPLGQTG</sequence>
<name>A0A7I7RQ58_9MYCO</name>
<dbReference type="PROSITE" id="PS50109">
    <property type="entry name" value="HIS_KIN"/>
    <property type="match status" value="1"/>
</dbReference>
<dbReference type="PANTHER" id="PTHR43065">
    <property type="entry name" value="SENSOR HISTIDINE KINASE"/>
    <property type="match status" value="1"/>
</dbReference>
<dbReference type="RefSeq" id="WP_163916176.1">
    <property type="nucleotide sequence ID" value="NZ_AP022592.1"/>
</dbReference>
<accession>A0A7I7RQ58</accession>
<dbReference type="InterPro" id="IPR005467">
    <property type="entry name" value="His_kinase_dom"/>
</dbReference>
<dbReference type="GO" id="GO:0004673">
    <property type="term" value="F:protein histidine kinase activity"/>
    <property type="evidence" value="ECO:0007669"/>
    <property type="project" value="UniProtKB-EC"/>
</dbReference>
<dbReference type="Gene3D" id="3.30.565.10">
    <property type="entry name" value="Histidine kinase-like ATPase, C-terminal domain"/>
    <property type="match status" value="1"/>
</dbReference>
<evidence type="ECO:0000259" key="5">
    <source>
        <dbReference type="PROSITE" id="PS50109"/>
    </source>
</evidence>
<evidence type="ECO:0000313" key="7">
    <source>
        <dbReference type="Proteomes" id="UP000467428"/>
    </source>
</evidence>
<evidence type="ECO:0000256" key="1">
    <source>
        <dbReference type="ARBA" id="ARBA00000085"/>
    </source>
</evidence>